<dbReference type="SMART" id="SM00128">
    <property type="entry name" value="IPPc"/>
    <property type="match status" value="1"/>
</dbReference>
<dbReference type="GO" id="GO:0004439">
    <property type="term" value="F:phosphatidylinositol-4,5-bisphosphate 5-phosphatase activity"/>
    <property type="evidence" value="ECO:0007669"/>
    <property type="project" value="TreeGrafter"/>
</dbReference>
<dbReference type="Pfam" id="PF22669">
    <property type="entry name" value="Exo_endo_phos2"/>
    <property type="match status" value="1"/>
</dbReference>
<feature type="non-terminal residue" evidence="2">
    <location>
        <position position="251"/>
    </location>
</feature>
<keyword evidence="3" id="KW-1185">Reference proteome</keyword>
<dbReference type="AlphaFoldDB" id="A0A0B1SNS1"/>
<sequence length="251" mass="27741">MHNIAFRNQSNMADWIFPNGTLVHVDNIDEAPEIIAIGVEELVDLNASNLVKASTTNQRLWTEGIRRVLHEHGSYILLVVEQLVGVCLFIFARPHLAPFIKDFAVSSVKTGMGGATGNKGSVAFRMVVHSTSFCFVCSHFAAGQNEVGVCLFIFARPHLAPFIKDFAVSSVKTGMGGATGNKGSVAFRMVVHSTSFCFVCSHFAAGQNEVKDRNEDFSSALRRIKFPQGREIESHDVVFWFGDFNYRFDNS</sequence>
<gene>
    <name evidence="2" type="ORF">OESDEN_15421</name>
</gene>
<feature type="domain" description="Inositol polyphosphate-related phosphatase" evidence="1">
    <location>
        <begin position="3"/>
        <end position="251"/>
    </location>
</feature>
<protein>
    <recommendedName>
        <fullName evidence="1">Inositol polyphosphate-related phosphatase domain-containing protein</fullName>
    </recommendedName>
</protein>
<dbReference type="GO" id="GO:0048488">
    <property type="term" value="P:synaptic vesicle endocytosis"/>
    <property type="evidence" value="ECO:0007669"/>
    <property type="project" value="TreeGrafter"/>
</dbReference>
<dbReference type="PANTHER" id="PTHR11200:SF257">
    <property type="entry name" value="PHOSPHOINOSITIDE 5-PHOSPHATASE"/>
    <property type="match status" value="1"/>
</dbReference>
<accession>A0A0B1SNS1</accession>
<reference evidence="2 3" key="1">
    <citation type="submission" date="2014-03" db="EMBL/GenBank/DDBJ databases">
        <title>Draft genome of the hookworm Oesophagostomum dentatum.</title>
        <authorList>
            <person name="Mitreva M."/>
        </authorList>
    </citation>
    <scope>NUCLEOTIDE SEQUENCE [LARGE SCALE GENOMIC DNA]</scope>
    <source>
        <strain evidence="2 3">OD-Hann</strain>
    </source>
</reference>
<dbReference type="GO" id="GO:0046856">
    <property type="term" value="P:phosphatidylinositol dephosphorylation"/>
    <property type="evidence" value="ECO:0007669"/>
    <property type="project" value="InterPro"/>
</dbReference>
<organism evidence="2 3">
    <name type="scientific">Oesophagostomum dentatum</name>
    <name type="common">Nodular worm</name>
    <dbReference type="NCBI Taxonomy" id="61180"/>
    <lineage>
        <taxon>Eukaryota</taxon>
        <taxon>Metazoa</taxon>
        <taxon>Ecdysozoa</taxon>
        <taxon>Nematoda</taxon>
        <taxon>Chromadorea</taxon>
        <taxon>Rhabditida</taxon>
        <taxon>Rhabditina</taxon>
        <taxon>Rhabditomorpha</taxon>
        <taxon>Strongyloidea</taxon>
        <taxon>Strongylidae</taxon>
        <taxon>Oesophagostomum</taxon>
    </lineage>
</organism>
<dbReference type="OrthoDB" id="1925875at2759"/>
<dbReference type="GO" id="GO:0098793">
    <property type="term" value="C:presynapse"/>
    <property type="evidence" value="ECO:0007669"/>
    <property type="project" value="GOC"/>
</dbReference>
<name>A0A0B1SNS1_OESDE</name>
<dbReference type="InterPro" id="IPR000300">
    <property type="entry name" value="IPPc"/>
</dbReference>
<dbReference type="PANTHER" id="PTHR11200">
    <property type="entry name" value="INOSITOL 5-PHOSPHATASE"/>
    <property type="match status" value="1"/>
</dbReference>
<dbReference type="EMBL" id="KN566419">
    <property type="protein sequence ID" value="KHJ84860.1"/>
    <property type="molecule type" value="Genomic_DNA"/>
</dbReference>
<proteinExistence type="predicted"/>
<dbReference type="SUPFAM" id="SSF56219">
    <property type="entry name" value="DNase I-like"/>
    <property type="match status" value="2"/>
</dbReference>
<dbReference type="Gene3D" id="3.60.10.10">
    <property type="entry name" value="Endonuclease/exonuclease/phosphatase"/>
    <property type="match status" value="2"/>
</dbReference>
<evidence type="ECO:0000313" key="3">
    <source>
        <dbReference type="Proteomes" id="UP000053660"/>
    </source>
</evidence>
<dbReference type="InterPro" id="IPR046985">
    <property type="entry name" value="IP5"/>
</dbReference>
<evidence type="ECO:0000313" key="2">
    <source>
        <dbReference type="EMBL" id="KHJ84860.1"/>
    </source>
</evidence>
<dbReference type="InterPro" id="IPR036691">
    <property type="entry name" value="Endo/exonu/phosph_ase_sf"/>
</dbReference>
<dbReference type="Proteomes" id="UP000053660">
    <property type="component" value="Unassembled WGS sequence"/>
</dbReference>
<evidence type="ECO:0000259" key="1">
    <source>
        <dbReference type="SMART" id="SM00128"/>
    </source>
</evidence>